<evidence type="ECO:0000313" key="2">
    <source>
        <dbReference type="Proteomes" id="UP000823928"/>
    </source>
</evidence>
<evidence type="ECO:0000313" key="1">
    <source>
        <dbReference type="EMBL" id="HIS37269.1"/>
    </source>
</evidence>
<gene>
    <name evidence="1" type="ORF">IAC10_11695</name>
</gene>
<dbReference type="Proteomes" id="UP000823928">
    <property type="component" value="Unassembled WGS sequence"/>
</dbReference>
<sequence>MKIQHISPQIINSKNNNKEDVRFTGLADGAAIAGSTALRFFDVNQAIGANTMDLCTMVLPRTIYDFNNRGPLAGIETGRRESAGTFNHAMVGVYGTVAGAALAYTLRDKFGFNLNHIFADNNTIDILSNIHHTSVHNNSADPLRESLNKIAESITVRNSEADVETGWVGLNNETKNKFVDKLYDILKNKNIKKLDKESKEYIYSIVTASTGGEKSVKLSGFGKEAESSLNNMISNIYNVMKSFDSEKVNKIFENAKDLKANEFVNSLKKFNKTRAAAGLGFATLFGVSVQPLNMYLTKKKTGQDGFVGVPGREKDNSAGFKMQKILAGLAFAAAAISTITTNPKHLLSKVQFQGMLPTINQLKMVYGITIASRLMSARDKDELRESAVKDTLGFMSLLVLGSLITKGTAKLLDKSGSLINMAKNDGQGFFRWMTNSSLKTRDEVLYSALKKHGISTVKDGKALKFSELMKLLPKDDKLTRVKLRNLNIAQLVGYAYSAVVLGFGIPKLNDYMTKKNEAKRLAKLAAQNNNQQQASTITNDTAQTAAAKSQNFTANSIVEKNKFLGA</sequence>
<proteinExistence type="predicted"/>
<reference evidence="1" key="2">
    <citation type="journal article" date="2021" name="PeerJ">
        <title>Extensive microbial diversity within the chicken gut microbiome revealed by metagenomics and culture.</title>
        <authorList>
            <person name="Gilroy R."/>
            <person name="Ravi A."/>
            <person name="Getino M."/>
            <person name="Pursley I."/>
            <person name="Horton D.L."/>
            <person name="Alikhan N.F."/>
            <person name="Baker D."/>
            <person name="Gharbi K."/>
            <person name="Hall N."/>
            <person name="Watson M."/>
            <person name="Adriaenssens E.M."/>
            <person name="Foster-Nyarko E."/>
            <person name="Jarju S."/>
            <person name="Secka A."/>
            <person name="Antonio M."/>
            <person name="Oren A."/>
            <person name="Chaudhuri R.R."/>
            <person name="La Ragione R."/>
            <person name="Hildebrand F."/>
            <person name="Pallen M.J."/>
        </authorList>
    </citation>
    <scope>NUCLEOTIDE SEQUENCE</scope>
    <source>
        <strain evidence="1">6276</strain>
    </source>
</reference>
<organism evidence="1 2">
    <name type="scientific">Candidatus Scatousia excrementigallinarum</name>
    <dbReference type="NCBI Taxonomy" id="2840935"/>
    <lineage>
        <taxon>Bacteria</taxon>
        <taxon>Candidatus Scatousia</taxon>
    </lineage>
</organism>
<dbReference type="AlphaFoldDB" id="A0A9D1F0N4"/>
<comment type="caution">
    <text evidence="1">The sequence shown here is derived from an EMBL/GenBank/DDBJ whole genome shotgun (WGS) entry which is preliminary data.</text>
</comment>
<dbReference type="EMBL" id="DVIU01000232">
    <property type="protein sequence ID" value="HIS37269.1"/>
    <property type="molecule type" value="Genomic_DNA"/>
</dbReference>
<reference evidence="1" key="1">
    <citation type="submission" date="2020-10" db="EMBL/GenBank/DDBJ databases">
        <authorList>
            <person name="Gilroy R."/>
        </authorList>
    </citation>
    <scope>NUCLEOTIDE SEQUENCE</scope>
    <source>
        <strain evidence="1">6276</strain>
    </source>
</reference>
<protein>
    <submittedName>
        <fullName evidence="1">Uncharacterized protein</fullName>
    </submittedName>
</protein>
<name>A0A9D1F0N4_9BACT</name>
<accession>A0A9D1F0N4</accession>